<dbReference type="PANTHER" id="PTHR34567">
    <property type="entry name" value="FK506-BINDING-LIKE PROTEIN"/>
    <property type="match status" value="1"/>
</dbReference>
<feature type="region of interest" description="Disordered" evidence="1">
    <location>
        <begin position="123"/>
        <end position="170"/>
    </location>
</feature>
<dbReference type="Proteomes" id="UP000824469">
    <property type="component" value="Unassembled WGS sequence"/>
</dbReference>
<dbReference type="PANTHER" id="PTHR34567:SF3">
    <property type="entry name" value="FK506-BINDING-LIKE PROTEIN"/>
    <property type="match status" value="1"/>
</dbReference>
<name>A0AA38G5K6_TAXCH</name>
<feature type="region of interest" description="Disordered" evidence="1">
    <location>
        <begin position="248"/>
        <end position="269"/>
    </location>
</feature>
<accession>A0AA38G5K6</accession>
<sequence>MKGPRESQGWGNKRVQFQEPYNKMPKSSGTSSGAWKPVVPFWEREFCESVGLSWNQVCDNNNELEGFENILWWDDSAAFEAFQMAKQRYWANQNGHPYDIPLPSADLYIDEIDWNSHLQEDCELPERNNSSSEEDYRRPYFKRGARGRQGRRTNMSRLETQEHRKPSDSDARLIVNMAAPTGWPDDTNNAPKDAQMSGSMEWNENRKNAIESSKDFTQNPVYIQPSGWGDQHDSGWDVKQTDHSGWDVKQTDHSGWDVKQTDHSGWDVQGKNNMFSTVWEQKMDSGWANQTEPTRNSTVTSKTGWTDAGNGVGNSAGWGDQTQNGSNVAVVGSGWTSREEEKYSTGQGCGNETSGWGSTSKQIGRTGWNNAKDVSGGEGRIGCTTPFIPQERVIATGWGDQFPEQVHPYYQNHASMSAQWNSMPQAGQQWQNQPGTWNTEPADIQYQLSGTWGGLPCNSFHQGGSQGWYQPPVYSQSAWHSNQGYWHPQSQHKQVVYPAPNHHYVLKKERDYRVSNRRNQR</sequence>
<feature type="region of interest" description="Disordered" evidence="1">
    <location>
        <begin position="341"/>
        <end position="373"/>
    </location>
</feature>
<dbReference type="EMBL" id="JAHRHJ020000005">
    <property type="protein sequence ID" value="KAH9315610.1"/>
    <property type="molecule type" value="Genomic_DNA"/>
</dbReference>
<evidence type="ECO:0000313" key="3">
    <source>
        <dbReference type="Proteomes" id="UP000824469"/>
    </source>
</evidence>
<proteinExistence type="predicted"/>
<feature type="compositionally biased region" description="Basic residues" evidence="1">
    <location>
        <begin position="139"/>
        <end position="151"/>
    </location>
</feature>
<reference evidence="2 3" key="1">
    <citation type="journal article" date="2021" name="Nat. Plants">
        <title>The Taxus genome provides insights into paclitaxel biosynthesis.</title>
        <authorList>
            <person name="Xiong X."/>
            <person name="Gou J."/>
            <person name="Liao Q."/>
            <person name="Li Y."/>
            <person name="Zhou Q."/>
            <person name="Bi G."/>
            <person name="Li C."/>
            <person name="Du R."/>
            <person name="Wang X."/>
            <person name="Sun T."/>
            <person name="Guo L."/>
            <person name="Liang H."/>
            <person name="Lu P."/>
            <person name="Wu Y."/>
            <person name="Zhang Z."/>
            <person name="Ro D.K."/>
            <person name="Shang Y."/>
            <person name="Huang S."/>
            <person name="Yan J."/>
        </authorList>
    </citation>
    <scope>NUCLEOTIDE SEQUENCE [LARGE SCALE GENOMIC DNA]</scope>
    <source>
        <strain evidence="2">Ta-2019</strain>
    </source>
</reference>
<evidence type="ECO:0000256" key="1">
    <source>
        <dbReference type="SAM" id="MobiDB-lite"/>
    </source>
</evidence>
<evidence type="ECO:0000313" key="2">
    <source>
        <dbReference type="EMBL" id="KAH9315610.1"/>
    </source>
</evidence>
<feature type="region of interest" description="Disordered" evidence="1">
    <location>
        <begin position="288"/>
        <end position="308"/>
    </location>
</feature>
<feature type="compositionally biased region" description="Polar residues" evidence="1">
    <location>
        <begin position="288"/>
        <end position="304"/>
    </location>
</feature>
<keyword evidence="3" id="KW-1185">Reference proteome</keyword>
<dbReference type="OMA" id="WDVKQTD"/>
<feature type="compositionally biased region" description="Basic and acidic residues" evidence="1">
    <location>
        <begin position="159"/>
        <end position="170"/>
    </location>
</feature>
<gene>
    <name evidence="2" type="ORF">KI387_024237</name>
</gene>
<organism evidence="2 3">
    <name type="scientific">Taxus chinensis</name>
    <name type="common">Chinese yew</name>
    <name type="synonym">Taxus wallichiana var. chinensis</name>
    <dbReference type="NCBI Taxonomy" id="29808"/>
    <lineage>
        <taxon>Eukaryota</taxon>
        <taxon>Viridiplantae</taxon>
        <taxon>Streptophyta</taxon>
        <taxon>Embryophyta</taxon>
        <taxon>Tracheophyta</taxon>
        <taxon>Spermatophyta</taxon>
        <taxon>Pinopsida</taxon>
        <taxon>Pinidae</taxon>
        <taxon>Conifers II</taxon>
        <taxon>Cupressales</taxon>
        <taxon>Taxaceae</taxon>
        <taxon>Taxus</taxon>
    </lineage>
</organism>
<comment type="caution">
    <text evidence="2">The sequence shown here is derived from an EMBL/GenBank/DDBJ whole genome shotgun (WGS) entry which is preliminary data.</text>
</comment>
<dbReference type="AlphaFoldDB" id="A0AA38G5K6"/>
<protein>
    <submittedName>
        <fullName evidence="2">Uncharacterized protein</fullName>
    </submittedName>
</protein>
<feature type="compositionally biased region" description="Polar residues" evidence="1">
    <location>
        <begin position="344"/>
        <end position="369"/>
    </location>
</feature>
<feature type="compositionally biased region" description="Basic and acidic residues" evidence="1">
    <location>
        <begin position="248"/>
        <end position="265"/>
    </location>
</feature>